<sequence length="64" mass="6970">MLITLELSPFELQTLSDFRRLYAQSQRPPSSAPELELTALYSSLSTSAQTLAEALDKAAQAQGL</sequence>
<name>A0A1A7GIK1_9PSED</name>
<accession>A0A1A7GIK1</accession>
<gene>
    <name evidence="1" type="ORF">PL963_05317</name>
</gene>
<dbReference type="AlphaFoldDB" id="A0A1A7GIK1"/>
<keyword evidence="2" id="KW-1185">Reference proteome</keyword>
<reference evidence="2" key="1">
    <citation type="submission" date="2017-11" db="EMBL/GenBank/DDBJ databases">
        <authorList>
            <person name="Blom J."/>
        </authorList>
    </citation>
    <scope>NUCLEOTIDE SEQUENCE [LARGE SCALE GENOMIC DNA]</scope>
</reference>
<proteinExistence type="predicted"/>
<evidence type="ECO:0000313" key="2">
    <source>
        <dbReference type="Proteomes" id="UP000239025"/>
    </source>
</evidence>
<dbReference type="EMBL" id="LT963395">
    <property type="protein sequence ID" value="SOS24402.1"/>
    <property type="molecule type" value="Genomic_DNA"/>
</dbReference>
<organism evidence="1 2">
    <name type="scientific">Pseudomonas cerasi</name>
    <dbReference type="NCBI Taxonomy" id="1583341"/>
    <lineage>
        <taxon>Bacteria</taxon>
        <taxon>Pseudomonadati</taxon>
        <taxon>Pseudomonadota</taxon>
        <taxon>Gammaproteobacteria</taxon>
        <taxon>Pseudomonadales</taxon>
        <taxon>Pseudomonadaceae</taxon>
        <taxon>Pseudomonas</taxon>
    </lineage>
</organism>
<evidence type="ECO:0000313" key="1">
    <source>
        <dbReference type="EMBL" id="SOS24402.1"/>
    </source>
</evidence>
<protein>
    <submittedName>
        <fullName evidence="1">Uncharacterized protein</fullName>
    </submittedName>
</protein>
<dbReference type="RefSeq" id="WP_065350973.1">
    <property type="nucleotide sequence ID" value="NZ_LT222319.1"/>
</dbReference>
<dbReference type="Proteomes" id="UP000239025">
    <property type="component" value="Chromosome 1"/>
</dbReference>